<dbReference type="Gene3D" id="3.90.25.10">
    <property type="entry name" value="UDP-galactose 4-epimerase, domain 1"/>
    <property type="match status" value="1"/>
</dbReference>
<comment type="caution">
    <text evidence="2">The sequence shown here is derived from an EMBL/GenBank/DDBJ whole genome shotgun (WGS) entry which is preliminary data.</text>
</comment>
<feature type="domain" description="NmrA-like" evidence="1">
    <location>
        <begin position="4"/>
        <end position="234"/>
    </location>
</feature>
<dbReference type="InterPro" id="IPR008030">
    <property type="entry name" value="NmrA-like"/>
</dbReference>
<keyword evidence="3" id="KW-1185">Reference proteome</keyword>
<protein>
    <submittedName>
        <fullName evidence="2">NmrA family NAD(P)-binding protein</fullName>
    </submittedName>
</protein>
<accession>A0ABR9W8T6</accession>
<dbReference type="PANTHER" id="PTHR43162">
    <property type="match status" value="1"/>
</dbReference>
<dbReference type="InterPro" id="IPR051604">
    <property type="entry name" value="Ergot_Alk_Oxidoreductase"/>
</dbReference>
<organism evidence="2 3">
    <name type="scientific">Dyadobacter subterraneus</name>
    <dbReference type="NCBI Taxonomy" id="2773304"/>
    <lineage>
        <taxon>Bacteria</taxon>
        <taxon>Pseudomonadati</taxon>
        <taxon>Bacteroidota</taxon>
        <taxon>Cytophagia</taxon>
        <taxon>Cytophagales</taxon>
        <taxon>Spirosomataceae</taxon>
        <taxon>Dyadobacter</taxon>
    </lineage>
</organism>
<sequence>MNTKEKFLVTGATGYTASYVIPLLLEKGVHVRGLVHKVDQRSEKLAEMGVEIVQGDLNDFYEVSKALKGITGVYFVYPILTPGILAGTTYLIQAAREEGVRNIVNMSQISARRDAKSNGAREHWLAERLLDISGIKVTHIRPTFFAEWLIYSDTIKKQDQVVLPFGEGRYAPIAAEDQGRVIAELLINPDGHEGKIYPLFGPTEYNVFDLADILSEELGRKITYEPISIETYQTEAKKQGYHPHFIQHVSSVAQDCRNGLFAGTNTAVKDITGREPMGIREFIQKHRSNFEEIN</sequence>
<gene>
    <name evidence="2" type="ORF">IEE83_08350</name>
</gene>
<dbReference type="SUPFAM" id="SSF51735">
    <property type="entry name" value="NAD(P)-binding Rossmann-fold domains"/>
    <property type="match status" value="1"/>
</dbReference>
<proteinExistence type="predicted"/>
<dbReference type="InterPro" id="IPR036291">
    <property type="entry name" value="NAD(P)-bd_dom_sf"/>
</dbReference>
<evidence type="ECO:0000313" key="3">
    <source>
        <dbReference type="Proteomes" id="UP000634134"/>
    </source>
</evidence>
<dbReference type="EMBL" id="JACYGY010000001">
    <property type="protein sequence ID" value="MBE9461891.1"/>
    <property type="molecule type" value="Genomic_DNA"/>
</dbReference>
<dbReference type="RefSeq" id="WP_194120137.1">
    <property type="nucleotide sequence ID" value="NZ_JACYGY010000001.1"/>
</dbReference>
<reference evidence="3" key="1">
    <citation type="submission" date="2023-07" db="EMBL/GenBank/DDBJ databases">
        <title>Dyadobacter sp. nov 'subterranea' isolated from contaminted grondwater.</title>
        <authorList>
            <person name="Szabo I."/>
            <person name="Al-Omari J."/>
            <person name="Szerdahelyi S.G."/>
            <person name="Rado J."/>
        </authorList>
    </citation>
    <scope>NUCLEOTIDE SEQUENCE [LARGE SCALE GENOMIC DNA]</scope>
    <source>
        <strain evidence="3">UP-52</strain>
    </source>
</reference>
<evidence type="ECO:0000259" key="1">
    <source>
        <dbReference type="Pfam" id="PF05368"/>
    </source>
</evidence>
<dbReference type="Pfam" id="PF05368">
    <property type="entry name" value="NmrA"/>
    <property type="match status" value="1"/>
</dbReference>
<dbReference type="PANTHER" id="PTHR43162:SF1">
    <property type="entry name" value="PRESTALK A DIFFERENTIATION PROTEIN A"/>
    <property type="match status" value="1"/>
</dbReference>
<name>A0ABR9W8T6_9BACT</name>
<dbReference type="Gene3D" id="3.40.50.720">
    <property type="entry name" value="NAD(P)-binding Rossmann-like Domain"/>
    <property type="match status" value="1"/>
</dbReference>
<dbReference type="Proteomes" id="UP000634134">
    <property type="component" value="Unassembled WGS sequence"/>
</dbReference>
<evidence type="ECO:0000313" key="2">
    <source>
        <dbReference type="EMBL" id="MBE9461891.1"/>
    </source>
</evidence>